<dbReference type="EMBL" id="JAGMWT010000001">
    <property type="protein sequence ID" value="KAH7138587.1"/>
    <property type="molecule type" value="Genomic_DNA"/>
</dbReference>
<comment type="caution">
    <text evidence="2">The sequence shown here is derived from an EMBL/GenBank/DDBJ whole genome shotgun (WGS) entry which is preliminary data.</text>
</comment>
<dbReference type="Proteomes" id="UP000700596">
    <property type="component" value="Unassembled WGS sequence"/>
</dbReference>
<protein>
    <submittedName>
        <fullName evidence="2">Uncharacterized protein</fullName>
    </submittedName>
</protein>
<feature type="compositionally biased region" description="Basic residues" evidence="1">
    <location>
        <begin position="25"/>
        <end position="40"/>
    </location>
</feature>
<sequence length="152" mass="17627">MQSPHYQAHSMKLNSPQPQPNPPVTRRRRKRRKRKRKRKGMLHLVLVFESTSSCLARRSEHLDWMHTPYTHISARGKKASRSTEKEMFRRGVHSAKKNATMWFGLDSIQFSSVQFNSIQFNSQFPVPDSTPCKAMHSLPDISCQTPCYATID</sequence>
<gene>
    <name evidence="2" type="ORF">B0J11DRAFT_20359</name>
</gene>
<feature type="region of interest" description="Disordered" evidence="1">
    <location>
        <begin position="1"/>
        <end position="40"/>
    </location>
</feature>
<reference evidence="2" key="1">
    <citation type="journal article" date="2021" name="Nat. Commun.">
        <title>Genetic determinants of endophytism in the Arabidopsis root mycobiome.</title>
        <authorList>
            <person name="Mesny F."/>
            <person name="Miyauchi S."/>
            <person name="Thiergart T."/>
            <person name="Pickel B."/>
            <person name="Atanasova L."/>
            <person name="Karlsson M."/>
            <person name="Huettel B."/>
            <person name="Barry K.W."/>
            <person name="Haridas S."/>
            <person name="Chen C."/>
            <person name="Bauer D."/>
            <person name="Andreopoulos W."/>
            <person name="Pangilinan J."/>
            <person name="LaButti K."/>
            <person name="Riley R."/>
            <person name="Lipzen A."/>
            <person name="Clum A."/>
            <person name="Drula E."/>
            <person name="Henrissat B."/>
            <person name="Kohler A."/>
            <person name="Grigoriev I.V."/>
            <person name="Martin F.M."/>
            <person name="Hacquard S."/>
        </authorList>
    </citation>
    <scope>NUCLEOTIDE SEQUENCE</scope>
    <source>
        <strain evidence="2">MPI-CAGE-CH-0243</strain>
    </source>
</reference>
<name>A0A9P9IYK9_9PLEO</name>
<keyword evidence="3" id="KW-1185">Reference proteome</keyword>
<evidence type="ECO:0000256" key="1">
    <source>
        <dbReference type="SAM" id="MobiDB-lite"/>
    </source>
</evidence>
<accession>A0A9P9IYK9</accession>
<dbReference type="AlphaFoldDB" id="A0A9P9IYK9"/>
<evidence type="ECO:0000313" key="2">
    <source>
        <dbReference type="EMBL" id="KAH7138587.1"/>
    </source>
</evidence>
<evidence type="ECO:0000313" key="3">
    <source>
        <dbReference type="Proteomes" id="UP000700596"/>
    </source>
</evidence>
<proteinExistence type="predicted"/>
<organism evidence="2 3">
    <name type="scientific">Dendryphion nanum</name>
    <dbReference type="NCBI Taxonomy" id="256645"/>
    <lineage>
        <taxon>Eukaryota</taxon>
        <taxon>Fungi</taxon>
        <taxon>Dikarya</taxon>
        <taxon>Ascomycota</taxon>
        <taxon>Pezizomycotina</taxon>
        <taxon>Dothideomycetes</taxon>
        <taxon>Pleosporomycetidae</taxon>
        <taxon>Pleosporales</taxon>
        <taxon>Torulaceae</taxon>
        <taxon>Dendryphion</taxon>
    </lineage>
</organism>